<dbReference type="Pfam" id="PF18759">
    <property type="entry name" value="Plavaka"/>
    <property type="match status" value="1"/>
</dbReference>
<name>A0A250XS86_9CHLO</name>
<organism evidence="2 3">
    <name type="scientific">Chlamydomonas eustigma</name>
    <dbReference type="NCBI Taxonomy" id="1157962"/>
    <lineage>
        <taxon>Eukaryota</taxon>
        <taxon>Viridiplantae</taxon>
        <taxon>Chlorophyta</taxon>
        <taxon>core chlorophytes</taxon>
        <taxon>Chlorophyceae</taxon>
        <taxon>CS clade</taxon>
        <taxon>Chlamydomonadales</taxon>
        <taxon>Chlamydomonadaceae</taxon>
        <taxon>Chlamydomonas</taxon>
    </lineage>
</organism>
<dbReference type="PANTHER" id="PTHR47481:SF7">
    <property type="entry name" value="CCHC-TYPE DOMAIN-CONTAINING PROTEIN"/>
    <property type="match status" value="1"/>
</dbReference>
<dbReference type="Pfam" id="PF13976">
    <property type="entry name" value="gag_pre-integrs"/>
    <property type="match status" value="1"/>
</dbReference>
<accession>A0A250XS86</accession>
<dbReference type="EMBL" id="BEGY01000203">
    <property type="protein sequence ID" value="GAX85915.1"/>
    <property type="molecule type" value="Genomic_DNA"/>
</dbReference>
<dbReference type="STRING" id="1157962.A0A250XS86"/>
<evidence type="ECO:0000313" key="2">
    <source>
        <dbReference type="EMBL" id="GAX85915.1"/>
    </source>
</evidence>
<protein>
    <recommendedName>
        <fullName evidence="1">GAG-pre-integrase domain-containing protein</fullName>
    </recommendedName>
</protein>
<sequence length="957" mass="108359">MTKLSSIELEPLDDNWPIWSTRMEFALDRKGLWDVITAERITEDNAEKDRKAKALIGQYVKDHLLFTVKRAASAREAWEALKELYVQRSVARKQELRIKLTNLRMLQEEDMARYVGRAQQLSADLQASGAEVKELELVKSILAGLPKEYETLVQMIVDFATDGDMTVLKASSHLTSRRELLQDYTMIPYATSFVVFGDGVKKPVAGTGTAIIQTKQGTVNLKNVLHVPDACANLVSIGKAAEAGVNVFFHHGGCKLQSGTTVINVPKKNGVYILTYSKEQRALTAMHQETAELWHQRYGHLSYSSLAQLVKKDMVTGINLSKEETARLDTDEFEGRTAVANAGISGGNGHDNNTTAHNAELKEIDIAPAITDDVDQLHLQAEAETGSGGDAETSEDRVDILNMEFFTFLTLSNNGKGINDNDKIRLFNLMSKVAQESREHNVQSTFRTLQAFNQYADALVTGSEDGWKVAEIEITREHERRLEDHVIKLNFYYRDMTTFLKEEFKDSQYRGHFVLESEQKFVNNERCYDEVHQSEMWEVVERTIRRKYPAAVIAALQLYSDKTLLNFKGINAHPVRATLLNIAFGMRNANLRDVAYFPKPVFPQRLSNAAKRQVKLHMLSLCLGILLKDIKALSHSGVNLVDPWGNNQFVVPMLFSYVGDEPEIKDLSCVKGPPSAFPCEFCMVPLEQLSNLSIAWPQRTEIPSGLWGFNLSNSAILGGASQCFSFEAMHNEDLGVYLYIVDTIKPYLEQHYGTAASVRMMVEINERMRQVPRATDFALPYCDGEYIPNHSRVQAREHRNVMQVLPFLLDGLDDDLVEVAALYVMRYKLAFNKQVVPNITESTLIQIDEKLAAFHEKFQSTLASHMPSEGQTIKYHKLSHITTWIKRLGDLKHIAAQFFEGRHHRSKFLYNATSRRRGPNGDGFMAEMIRKERILTLAQDQRGVDKVEEERKVYTVM</sequence>
<dbReference type="Proteomes" id="UP000232323">
    <property type="component" value="Unassembled WGS sequence"/>
</dbReference>
<dbReference type="InterPro" id="IPR025724">
    <property type="entry name" value="GAG-pre-integrase_dom"/>
</dbReference>
<dbReference type="Pfam" id="PF14223">
    <property type="entry name" value="Retrotran_gag_2"/>
    <property type="match status" value="1"/>
</dbReference>
<evidence type="ECO:0000259" key="1">
    <source>
        <dbReference type="Pfam" id="PF13976"/>
    </source>
</evidence>
<dbReference type="PANTHER" id="PTHR47481">
    <property type="match status" value="1"/>
</dbReference>
<keyword evidence="3" id="KW-1185">Reference proteome</keyword>
<comment type="caution">
    <text evidence="2">The sequence shown here is derived from an EMBL/GenBank/DDBJ whole genome shotgun (WGS) entry which is preliminary data.</text>
</comment>
<reference evidence="2 3" key="1">
    <citation type="submission" date="2017-08" db="EMBL/GenBank/DDBJ databases">
        <title>Acidophilic green algal genome provides insights into adaptation to an acidic environment.</title>
        <authorList>
            <person name="Hirooka S."/>
            <person name="Hirose Y."/>
            <person name="Kanesaki Y."/>
            <person name="Higuchi S."/>
            <person name="Fujiwara T."/>
            <person name="Onuma R."/>
            <person name="Era A."/>
            <person name="Ohbayashi R."/>
            <person name="Uzuka A."/>
            <person name="Nozaki H."/>
            <person name="Yoshikawa H."/>
            <person name="Miyagishima S.Y."/>
        </authorList>
    </citation>
    <scope>NUCLEOTIDE SEQUENCE [LARGE SCALE GENOMIC DNA]</scope>
    <source>
        <strain evidence="2 3">NIES-2499</strain>
    </source>
</reference>
<dbReference type="InterPro" id="IPR041078">
    <property type="entry name" value="Plavaka"/>
</dbReference>
<feature type="domain" description="GAG-pre-integrase" evidence="1">
    <location>
        <begin position="270"/>
        <end position="323"/>
    </location>
</feature>
<evidence type="ECO:0000313" key="3">
    <source>
        <dbReference type="Proteomes" id="UP000232323"/>
    </source>
</evidence>
<proteinExistence type="predicted"/>
<dbReference type="OrthoDB" id="513620at2759"/>
<gene>
    <name evidence="2" type="ORF">CEUSTIGMA_g13331.t1</name>
</gene>
<dbReference type="AlphaFoldDB" id="A0A250XS86"/>